<evidence type="ECO:0000313" key="7">
    <source>
        <dbReference type="Proteomes" id="UP000183253"/>
    </source>
</evidence>
<evidence type="ECO:0000256" key="3">
    <source>
        <dbReference type="ARBA" id="ARBA00012865"/>
    </source>
</evidence>
<dbReference type="Proteomes" id="UP000183253">
    <property type="component" value="Unassembled WGS sequence"/>
</dbReference>
<dbReference type="PRINTS" id="PR00118">
    <property type="entry name" value="BLACTAMASEA"/>
</dbReference>
<dbReference type="Gene3D" id="3.40.710.10">
    <property type="entry name" value="DD-peptidase/beta-lactamase superfamily"/>
    <property type="match status" value="1"/>
</dbReference>
<evidence type="ECO:0000256" key="1">
    <source>
        <dbReference type="ARBA" id="ARBA00001526"/>
    </source>
</evidence>
<feature type="signal peptide" evidence="4">
    <location>
        <begin position="1"/>
        <end position="19"/>
    </location>
</feature>
<protein>
    <recommendedName>
        <fullName evidence="3">beta-lactamase</fullName>
        <ecNumber evidence="3">3.5.2.6</ecNumber>
    </recommendedName>
</protein>
<dbReference type="RefSeq" id="WP_010261232.1">
    <property type="nucleotide sequence ID" value="NZ_CAEG01000010.1"/>
</dbReference>
<organism evidence="6 7">
    <name type="scientific">Alistipes timonensis JC136</name>
    <dbReference type="NCBI Taxonomy" id="1033731"/>
    <lineage>
        <taxon>Bacteria</taxon>
        <taxon>Pseudomonadati</taxon>
        <taxon>Bacteroidota</taxon>
        <taxon>Bacteroidia</taxon>
        <taxon>Bacteroidales</taxon>
        <taxon>Rikenellaceae</taxon>
        <taxon>Alistipes</taxon>
    </lineage>
</organism>
<dbReference type="EMBL" id="FNRI01000003">
    <property type="protein sequence ID" value="SEA35986.1"/>
    <property type="molecule type" value="Genomic_DNA"/>
</dbReference>
<dbReference type="PANTHER" id="PTHR35333">
    <property type="entry name" value="BETA-LACTAMASE"/>
    <property type="match status" value="1"/>
</dbReference>
<dbReference type="SUPFAM" id="SSF56601">
    <property type="entry name" value="beta-lactamase/transpeptidase-like"/>
    <property type="match status" value="1"/>
</dbReference>
<evidence type="ECO:0000259" key="5">
    <source>
        <dbReference type="Pfam" id="PF13354"/>
    </source>
</evidence>
<dbReference type="InterPro" id="IPR012338">
    <property type="entry name" value="Beta-lactam/transpept-like"/>
</dbReference>
<sequence>MKRLFLLCCCLAAAAPLSARDESLGRAVRAVADSVRATVGVAVVFEEGDTLVVNNACRYPTMSVYKFHQALAVLNRLDRSGLPLTTRIPVLRSDLLPDTWSPLREACPGGGRFTVAELLAYSVAQSDNNVCDLLFRFLGGPEVVNRYIAGLGVGETEIAADEETMHRRTDNQYLNWATPLAAVRLLELFRRGKLLSAESGDFLLKTMFATETGPDKLRGLLPPGVAVAHKTGSAFRDAQGVMVADNDIGIVRLPDGRSYSIAVFVMDSREDDRTNAAVIARISRLVYDYATRR</sequence>
<reference evidence="6 7" key="1">
    <citation type="submission" date="2016-10" db="EMBL/GenBank/DDBJ databases">
        <authorList>
            <person name="de Groot N.N."/>
        </authorList>
    </citation>
    <scope>NUCLEOTIDE SEQUENCE [LARGE SCALE GENOMIC DNA]</scope>
    <source>
        <strain evidence="6 7">DSM 25383</strain>
    </source>
</reference>
<dbReference type="EC" id="3.5.2.6" evidence="3"/>
<dbReference type="InterPro" id="IPR045155">
    <property type="entry name" value="Beta-lactam_cat"/>
</dbReference>
<name>A0A1H4AJ81_9BACT</name>
<dbReference type="GO" id="GO:0046677">
    <property type="term" value="P:response to antibiotic"/>
    <property type="evidence" value="ECO:0007669"/>
    <property type="project" value="InterPro"/>
</dbReference>
<keyword evidence="4" id="KW-0732">Signal</keyword>
<feature type="domain" description="Beta-lactamase class A catalytic" evidence="5">
    <location>
        <begin position="45"/>
        <end position="265"/>
    </location>
</feature>
<comment type="catalytic activity">
    <reaction evidence="1">
        <text>a beta-lactam + H2O = a substituted beta-amino acid</text>
        <dbReference type="Rhea" id="RHEA:20401"/>
        <dbReference type="ChEBI" id="CHEBI:15377"/>
        <dbReference type="ChEBI" id="CHEBI:35627"/>
        <dbReference type="ChEBI" id="CHEBI:140347"/>
        <dbReference type="EC" id="3.5.2.6"/>
    </reaction>
</comment>
<dbReference type="STRING" id="1033731.SAMN05444145_10333"/>
<feature type="chain" id="PRO_5010325343" description="beta-lactamase" evidence="4">
    <location>
        <begin position="20"/>
        <end position="293"/>
    </location>
</feature>
<accession>A0A1H4AJ81</accession>
<gene>
    <name evidence="6" type="ORF">SAMN05444145_10333</name>
</gene>
<dbReference type="NCBIfam" id="NF012099">
    <property type="entry name" value="SubclassA2"/>
    <property type="match status" value="1"/>
</dbReference>
<dbReference type="Pfam" id="PF13354">
    <property type="entry name" value="Beta-lactamase2"/>
    <property type="match status" value="1"/>
</dbReference>
<evidence type="ECO:0000313" key="6">
    <source>
        <dbReference type="EMBL" id="SEA35986.1"/>
    </source>
</evidence>
<dbReference type="PANTHER" id="PTHR35333:SF3">
    <property type="entry name" value="BETA-LACTAMASE-TYPE TRANSPEPTIDASE FOLD CONTAINING PROTEIN"/>
    <property type="match status" value="1"/>
</dbReference>
<dbReference type="AlphaFoldDB" id="A0A1H4AJ81"/>
<dbReference type="GO" id="GO:0030655">
    <property type="term" value="P:beta-lactam antibiotic catabolic process"/>
    <property type="evidence" value="ECO:0007669"/>
    <property type="project" value="InterPro"/>
</dbReference>
<dbReference type="GO" id="GO:0008800">
    <property type="term" value="F:beta-lactamase activity"/>
    <property type="evidence" value="ECO:0007669"/>
    <property type="project" value="UniProtKB-EC"/>
</dbReference>
<evidence type="ECO:0000256" key="2">
    <source>
        <dbReference type="ARBA" id="ARBA00009009"/>
    </source>
</evidence>
<keyword evidence="7" id="KW-1185">Reference proteome</keyword>
<dbReference type="InterPro" id="IPR000871">
    <property type="entry name" value="Beta-lactam_class-A"/>
</dbReference>
<comment type="similarity">
    <text evidence="2">Belongs to the class-A beta-lactamase family.</text>
</comment>
<dbReference type="NCBIfam" id="NF033103">
    <property type="entry name" value="bla_class_A"/>
    <property type="match status" value="1"/>
</dbReference>
<proteinExistence type="inferred from homology"/>
<dbReference type="OrthoDB" id="9772863at2"/>
<evidence type="ECO:0000256" key="4">
    <source>
        <dbReference type="SAM" id="SignalP"/>
    </source>
</evidence>